<keyword evidence="9" id="KW-1185">Reference proteome</keyword>
<dbReference type="InterPro" id="IPR000731">
    <property type="entry name" value="SSD"/>
</dbReference>
<feature type="transmembrane region" description="Helical" evidence="6">
    <location>
        <begin position="255"/>
        <end position="278"/>
    </location>
</feature>
<keyword evidence="4 6" id="KW-1133">Transmembrane helix</keyword>
<feature type="transmembrane region" description="Helical" evidence="6">
    <location>
        <begin position="547"/>
        <end position="564"/>
    </location>
</feature>
<evidence type="ECO:0000256" key="1">
    <source>
        <dbReference type="ARBA" id="ARBA00004651"/>
    </source>
</evidence>
<keyword evidence="5 6" id="KW-0472">Membrane</keyword>
<comment type="caution">
    <text evidence="8">The sequence shown here is derived from an EMBL/GenBank/DDBJ whole genome shotgun (WGS) entry which is preliminary data.</text>
</comment>
<dbReference type="InterPro" id="IPR053958">
    <property type="entry name" value="HMGCR/SNAP/NPC1-like_SSD"/>
</dbReference>
<evidence type="ECO:0000256" key="2">
    <source>
        <dbReference type="ARBA" id="ARBA00022475"/>
    </source>
</evidence>
<feature type="transmembrane region" description="Helical" evidence="6">
    <location>
        <begin position="226"/>
        <end position="243"/>
    </location>
</feature>
<evidence type="ECO:0000313" key="9">
    <source>
        <dbReference type="Proteomes" id="UP000314011"/>
    </source>
</evidence>
<gene>
    <name evidence="8" type="ORF">FHY64_06170</name>
</gene>
<proteinExistence type="predicted"/>
<comment type="subcellular location">
    <subcellularLocation>
        <location evidence="1">Cell membrane</location>
        <topology evidence="1">Multi-pass membrane protein</topology>
    </subcellularLocation>
</comment>
<feature type="transmembrane region" description="Helical" evidence="6">
    <location>
        <begin position="596"/>
        <end position="615"/>
    </location>
</feature>
<dbReference type="PANTHER" id="PTHR33406">
    <property type="entry name" value="MEMBRANE PROTEIN MJ1562-RELATED"/>
    <property type="match status" value="1"/>
</dbReference>
<dbReference type="Pfam" id="PF03176">
    <property type="entry name" value="MMPL"/>
    <property type="match status" value="1"/>
</dbReference>
<dbReference type="PANTHER" id="PTHR33406:SF12">
    <property type="entry name" value="BLR2997 PROTEIN"/>
    <property type="match status" value="1"/>
</dbReference>
<evidence type="ECO:0000313" key="8">
    <source>
        <dbReference type="EMBL" id="TNY32859.1"/>
    </source>
</evidence>
<feature type="transmembrane region" description="Helical" evidence="6">
    <location>
        <begin position="636"/>
        <end position="661"/>
    </location>
</feature>
<evidence type="ECO:0000256" key="4">
    <source>
        <dbReference type="ARBA" id="ARBA00022989"/>
    </source>
</evidence>
<evidence type="ECO:0000256" key="3">
    <source>
        <dbReference type="ARBA" id="ARBA00022692"/>
    </source>
</evidence>
<feature type="transmembrane region" description="Helical" evidence="6">
    <location>
        <begin position="203"/>
        <end position="221"/>
    </location>
</feature>
<feature type="transmembrane region" description="Helical" evidence="6">
    <location>
        <begin position="332"/>
        <end position="354"/>
    </location>
</feature>
<sequence>MAMSSRAAQFAVLAVLLALSALGGWVALDLRMEGDLSATLEGESVTYQRFHRFEEVFGEVGQDVVLAVEADDLGAPESFAAFEDLLIELQLTEGVTGVISVFSLPDPEAPSTPFLRRPAIADLPPAERLERMLDELPMSADLLAADRSLTLVTVIPDRSIPVTDRAGPLEDGLATAEGPITVNRVGLSRLQLGVAQALTQNQLVLIPIANVLSNLLALLLFRSWRAAVVCAIPPVVALTWALGLQTARGIPMDPIVTMVPTILMVLAFADCVHLYHAISKKAAHLPVDRAVSEAVSESWPALFLTTFTTALAFLSLLLVGSPTLNTLADLGAIGLAIAFAAVFLTVPPLARLVLTSPMKQQSFHFTPVRRAAGAALRHRRAVGLGGMGLLAVLVALSTRTEPGYDMNQHIPTGSDFSATLDRVEAALPGSDRLYVVVAAADPAPGVQEADRARLAAVGSVLYDGAIALPSDVDASSELMRRVAAEDGSAFALPLSAPLGSDGAGTQAYARDISARLDDAGLSEVTEITGYSLMSYIEIRRLVQELRVAFYLAVACVAVLSAVLMRSVRLAIASFVPNLIPILAVEGWLVLTNTPLTLTGAIALTVAFGIAVDDTIHLMNRLRIARRTLPGPQAIEAALDAAVPPVVITSIILVTGFSVSFFSQLPAIGIFAGLVTSAVTLACLADLFLFPSLLAWATEKEDNR</sequence>
<dbReference type="GO" id="GO:0005886">
    <property type="term" value="C:plasma membrane"/>
    <property type="evidence" value="ECO:0007669"/>
    <property type="project" value="UniProtKB-SubCell"/>
</dbReference>
<dbReference type="PROSITE" id="PS50156">
    <property type="entry name" value="SSD"/>
    <property type="match status" value="2"/>
</dbReference>
<keyword evidence="3 6" id="KW-0812">Transmembrane</keyword>
<feature type="domain" description="SSD" evidence="7">
    <location>
        <begin position="242"/>
        <end position="352"/>
    </location>
</feature>
<keyword evidence="2" id="KW-1003">Cell membrane</keyword>
<feature type="transmembrane region" description="Helical" evidence="6">
    <location>
        <begin position="667"/>
        <end position="695"/>
    </location>
</feature>
<accession>A0A5C5GFV2</accession>
<feature type="domain" description="SSD" evidence="7">
    <location>
        <begin position="545"/>
        <end position="695"/>
    </location>
</feature>
<dbReference type="Proteomes" id="UP000314011">
    <property type="component" value="Unassembled WGS sequence"/>
</dbReference>
<dbReference type="Gene3D" id="1.20.1640.10">
    <property type="entry name" value="Multidrug efflux transporter AcrB transmembrane domain"/>
    <property type="match status" value="2"/>
</dbReference>
<evidence type="ECO:0000256" key="6">
    <source>
        <dbReference type="SAM" id="Phobius"/>
    </source>
</evidence>
<name>A0A5C5GFV2_9RHOB</name>
<organism evidence="8 9">
    <name type="scientific">Pelagovum pacificum</name>
    <dbReference type="NCBI Taxonomy" id="2588711"/>
    <lineage>
        <taxon>Bacteria</taxon>
        <taxon>Pseudomonadati</taxon>
        <taxon>Pseudomonadota</taxon>
        <taxon>Alphaproteobacteria</taxon>
        <taxon>Rhodobacterales</taxon>
        <taxon>Paracoccaceae</taxon>
        <taxon>Pelagovum</taxon>
    </lineage>
</organism>
<dbReference type="EMBL" id="VFFF01000001">
    <property type="protein sequence ID" value="TNY32859.1"/>
    <property type="molecule type" value="Genomic_DNA"/>
</dbReference>
<dbReference type="SUPFAM" id="SSF82866">
    <property type="entry name" value="Multidrug efflux transporter AcrB transmembrane domain"/>
    <property type="match status" value="2"/>
</dbReference>
<dbReference type="InterPro" id="IPR050545">
    <property type="entry name" value="Mycobact_MmpL"/>
</dbReference>
<dbReference type="AlphaFoldDB" id="A0A5C5GFV2"/>
<feature type="transmembrane region" description="Helical" evidence="6">
    <location>
        <begin position="299"/>
        <end position="320"/>
    </location>
</feature>
<dbReference type="Pfam" id="PF12349">
    <property type="entry name" value="Sterol-sensing"/>
    <property type="match status" value="1"/>
</dbReference>
<evidence type="ECO:0000256" key="5">
    <source>
        <dbReference type="ARBA" id="ARBA00023136"/>
    </source>
</evidence>
<protein>
    <recommendedName>
        <fullName evidence="7">SSD domain-containing protein</fullName>
    </recommendedName>
</protein>
<dbReference type="InterPro" id="IPR004869">
    <property type="entry name" value="MMPL_dom"/>
</dbReference>
<reference evidence="8 9" key="1">
    <citation type="submission" date="2019-06" db="EMBL/GenBank/DDBJ databases">
        <title>Genome of new Rhodobacteraceae sp. SM1903.</title>
        <authorList>
            <person name="Ren X."/>
        </authorList>
    </citation>
    <scope>NUCLEOTIDE SEQUENCE [LARGE SCALE GENOMIC DNA]</scope>
    <source>
        <strain evidence="8 9">SM1903</strain>
    </source>
</reference>
<evidence type="ECO:0000259" key="7">
    <source>
        <dbReference type="PROSITE" id="PS50156"/>
    </source>
</evidence>